<dbReference type="PANTHER" id="PTHR32063:SF11">
    <property type="entry name" value="CATION OR DRUG EFFLUX SYSTEM PROTEIN"/>
    <property type="match status" value="1"/>
</dbReference>
<evidence type="ECO:0000256" key="5">
    <source>
        <dbReference type="ARBA" id="ARBA00022519"/>
    </source>
</evidence>
<dbReference type="Gene3D" id="3.30.2090.10">
    <property type="entry name" value="Multidrug efflux transporter AcrB TolC docking domain, DN and DC subdomains"/>
    <property type="match status" value="2"/>
</dbReference>
<reference evidence="11 12" key="1">
    <citation type="submission" date="2018-10" db="EMBL/GenBank/DDBJ databases">
        <title>Genomic Encyclopedia of Type Strains, Phase IV (KMG-IV): sequencing the most valuable type-strain genomes for metagenomic binning, comparative biology and taxonomic classification.</title>
        <authorList>
            <person name="Goeker M."/>
        </authorList>
    </citation>
    <scope>NUCLEOTIDE SEQUENCE [LARGE SCALE GENOMIC DNA]</scope>
    <source>
        <strain evidence="11 12">DSM 25080</strain>
    </source>
</reference>
<dbReference type="EMBL" id="REFJ01000003">
    <property type="protein sequence ID" value="RMA80287.1"/>
    <property type="molecule type" value="Genomic_DNA"/>
</dbReference>
<comment type="caution">
    <text evidence="11">The sequence shown here is derived from an EMBL/GenBank/DDBJ whole genome shotgun (WGS) entry which is preliminary data.</text>
</comment>
<dbReference type="NCBIfam" id="NF000282">
    <property type="entry name" value="RND_permease_1"/>
    <property type="match status" value="1"/>
</dbReference>
<dbReference type="FunFam" id="1.20.1640.10:FF:000001">
    <property type="entry name" value="Efflux pump membrane transporter"/>
    <property type="match status" value="1"/>
</dbReference>
<dbReference type="Gene3D" id="3.30.70.1430">
    <property type="entry name" value="Multidrug efflux transporter AcrB pore domain"/>
    <property type="match status" value="2"/>
</dbReference>
<feature type="transmembrane region" description="Helical" evidence="9">
    <location>
        <begin position="925"/>
        <end position="951"/>
    </location>
</feature>
<feature type="transmembrane region" description="Helical" evidence="9">
    <location>
        <begin position="865"/>
        <end position="885"/>
    </location>
</feature>
<dbReference type="FunFam" id="3.30.70.1430:FF:000001">
    <property type="entry name" value="Efflux pump membrane transporter"/>
    <property type="match status" value="1"/>
</dbReference>
<feature type="transmembrane region" description="Helical" evidence="9">
    <location>
        <begin position="892"/>
        <end position="913"/>
    </location>
</feature>
<comment type="similarity">
    <text evidence="2 9">Belongs to the resistance-nodulation-cell division (RND) (TC 2.A.6) family.</text>
</comment>
<dbReference type="Gene3D" id="1.20.1640.10">
    <property type="entry name" value="Multidrug efflux transporter AcrB transmembrane domain"/>
    <property type="match status" value="2"/>
</dbReference>
<dbReference type="AlphaFoldDB" id="A0A3M0A6Q9"/>
<dbReference type="InterPro" id="IPR004764">
    <property type="entry name" value="MdtF-like"/>
</dbReference>
<gene>
    <name evidence="11" type="ORF">DFR27_1653</name>
</gene>
<dbReference type="GO" id="GO:0005886">
    <property type="term" value="C:plasma membrane"/>
    <property type="evidence" value="ECO:0007669"/>
    <property type="project" value="UniProtKB-SubCell"/>
</dbReference>
<feature type="transmembrane region" description="Helical" evidence="9">
    <location>
        <begin position="972"/>
        <end position="993"/>
    </location>
</feature>
<dbReference type="SUPFAM" id="SSF82693">
    <property type="entry name" value="Multidrug efflux transporter AcrB pore domain, PN1, PN2, PC1 and PC2 subdomains"/>
    <property type="match status" value="3"/>
</dbReference>
<dbReference type="PRINTS" id="PR00702">
    <property type="entry name" value="ACRIFLAVINRP"/>
</dbReference>
<feature type="transmembrane region" description="Helical" evidence="9">
    <location>
        <begin position="342"/>
        <end position="361"/>
    </location>
</feature>
<dbReference type="PROSITE" id="PS50156">
    <property type="entry name" value="SSD"/>
    <property type="match status" value="1"/>
</dbReference>
<dbReference type="SUPFAM" id="SSF82866">
    <property type="entry name" value="Multidrug efflux transporter AcrB transmembrane domain"/>
    <property type="match status" value="2"/>
</dbReference>
<evidence type="ECO:0000259" key="10">
    <source>
        <dbReference type="PROSITE" id="PS50156"/>
    </source>
</evidence>
<evidence type="ECO:0000256" key="6">
    <source>
        <dbReference type="ARBA" id="ARBA00022692"/>
    </source>
</evidence>
<dbReference type="InterPro" id="IPR027463">
    <property type="entry name" value="AcrB_DN_DC_subdom"/>
</dbReference>
<feature type="transmembrane region" description="Helical" evidence="9">
    <location>
        <begin position="12"/>
        <end position="31"/>
    </location>
</feature>
<keyword evidence="3 9" id="KW-0813">Transport</keyword>
<evidence type="ECO:0000313" key="12">
    <source>
        <dbReference type="Proteomes" id="UP000267187"/>
    </source>
</evidence>
<feature type="transmembrane region" description="Helical" evidence="9">
    <location>
        <begin position="472"/>
        <end position="499"/>
    </location>
</feature>
<evidence type="ECO:0000256" key="3">
    <source>
        <dbReference type="ARBA" id="ARBA00022448"/>
    </source>
</evidence>
<dbReference type="PANTHER" id="PTHR32063">
    <property type="match status" value="1"/>
</dbReference>
<keyword evidence="6 9" id="KW-0812">Transmembrane</keyword>
<dbReference type="NCBIfam" id="TIGR00915">
    <property type="entry name" value="2A0602"/>
    <property type="match status" value="1"/>
</dbReference>
<keyword evidence="5 9" id="KW-0997">Cell inner membrane</keyword>
<accession>A0A3M0A6Q9</accession>
<dbReference type="GO" id="GO:0015562">
    <property type="term" value="F:efflux transmembrane transporter activity"/>
    <property type="evidence" value="ECO:0007669"/>
    <property type="project" value="InterPro"/>
</dbReference>
<feature type="domain" description="SSD" evidence="10">
    <location>
        <begin position="367"/>
        <end position="497"/>
    </location>
</feature>
<dbReference type="GO" id="GO:0009636">
    <property type="term" value="P:response to toxic substance"/>
    <property type="evidence" value="ECO:0007669"/>
    <property type="project" value="UniProtKB-ARBA"/>
</dbReference>
<dbReference type="Pfam" id="PF00873">
    <property type="entry name" value="ACR_tran"/>
    <property type="match status" value="1"/>
</dbReference>
<evidence type="ECO:0000256" key="8">
    <source>
        <dbReference type="ARBA" id="ARBA00023136"/>
    </source>
</evidence>
<dbReference type="InterPro" id="IPR000731">
    <property type="entry name" value="SSD"/>
</dbReference>
<dbReference type="RefSeq" id="WP_121876960.1">
    <property type="nucleotide sequence ID" value="NZ_REFJ01000003.1"/>
</dbReference>
<comment type="subcellular location">
    <subcellularLocation>
        <location evidence="1 9">Cell inner membrane</location>
        <topology evidence="1 9">Multi-pass membrane protein</topology>
    </subcellularLocation>
</comment>
<dbReference type="Proteomes" id="UP000267187">
    <property type="component" value="Unassembled WGS sequence"/>
</dbReference>
<keyword evidence="4" id="KW-1003">Cell membrane</keyword>
<name>A0A3M0A6Q9_9GAMM</name>
<evidence type="ECO:0000256" key="1">
    <source>
        <dbReference type="ARBA" id="ARBA00004429"/>
    </source>
</evidence>
<dbReference type="SUPFAM" id="SSF82714">
    <property type="entry name" value="Multidrug efflux transporter AcrB TolC docking domain, DN and DC subdomains"/>
    <property type="match status" value="2"/>
</dbReference>
<evidence type="ECO:0000256" key="9">
    <source>
        <dbReference type="RuleBase" id="RU364070"/>
    </source>
</evidence>
<evidence type="ECO:0000256" key="2">
    <source>
        <dbReference type="ARBA" id="ARBA00010942"/>
    </source>
</evidence>
<proteinExistence type="inferred from homology"/>
<evidence type="ECO:0000313" key="11">
    <source>
        <dbReference type="EMBL" id="RMA80287.1"/>
    </source>
</evidence>
<feature type="transmembrane region" description="Helical" evidence="9">
    <location>
        <begin position="368"/>
        <end position="388"/>
    </location>
</feature>
<keyword evidence="8 9" id="KW-0472">Membrane</keyword>
<dbReference type="Gene3D" id="3.30.70.1320">
    <property type="entry name" value="Multidrug efflux transporter AcrB pore domain like"/>
    <property type="match status" value="1"/>
</dbReference>
<protein>
    <recommendedName>
        <fullName evidence="9">Efflux pump membrane transporter</fullName>
    </recommendedName>
</protein>
<keyword evidence="7 9" id="KW-1133">Transmembrane helix</keyword>
<dbReference type="InterPro" id="IPR001036">
    <property type="entry name" value="Acrflvin-R"/>
</dbReference>
<feature type="transmembrane region" description="Helical" evidence="9">
    <location>
        <begin position="1005"/>
        <end position="1029"/>
    </location>
</feature>
<dbReference type="OrthoDB" id="9757904at2"/>
<feature type="transmembrane region" description="Helical" evidence="9">
    <location>
        <begin position="536"/>
        <end position="552"/>
    </location>
</feature>
<evidence type="ECO:0000256" key="7">
    <source>
        <dbReference type="ARBA" id="ARBA00022989"/>
    </source>
</evidence>
<dbReference type="GO" id="GO:0042910">
    <property type="term" value="F:xenobiotic transmembrane transporter activity"/>
    <property type="evidence" value="ECO:0007669"/>
    <property type="project" value="TreeGrafter"/>
</dbReference>
<organism evidence="11 12">
    <name type="scientific">Umboniibacter marinipuniceus</name>
    <dbReference type="NCBI Taxonomy" id="569599"/>
    <lineage>
        <taxon>Bacteria</taxon>
        <taxon>Pseudomonadati</taxon>
        <taxon>Pseudomonadota</taxon>
        <taxon>Gammaproteobacteria</taxon>
        <taxon>Cellvibrionales</taxon>
        <taxon>Cellvibrionaceae</taxon>
        <taxon>Umboniibacter</taxon>
    </lineage>
</organism>
<dbReference type="Gene3D" id="3.30.70.1440">
    <property type="entry name" value="Multidrug efflux transporter AcrB pore domain"/>
    <property type="match status" value="1"/>
</dbReference>
<evidence type="ECO:0000256" key="4">
    <source>
        <dbReference type="ARBA" id="ARBA00022475"/>
    </source>
</evidence>
<feature type="transmembrane region" description="Helical" evidence="9">
    <location>
        <begin position="394"/>
        <end position="415"/>
    </location>
</feature>
<keyword evidence="12" id="KW-1185">Reference proteome</keyword>
<feature type="transmembrane region" description="Helical" evidence="9">
    <location>
        <begin position="440"/>
        <end position="460"/>
    </location>
</feature>
<sequence>MISKTFINRPKFAMVIAIVISLAGFIALRVLPVAEFPDVAPPQVSVNASWPGASAEVMEESVAQIIEDKVNGVEGMTYMTSQSGNDGSYALSVVFDVGTDVDMAQVLVQNRVSSAEPMLPQDVRTQGVTVNKKSPDILFTINLFSPDGSLSDLFIANYTKINIQNAIKRVYGVSSADTFGGSDYSMRIWLDPFKMAAYGISRDDIASALREQNVQAPAGKIGAPPFDGELVTEYTLRVQGRLADEEEFGNIVLRVDDDRSMLRLKDVARIELGGLSYSITAEKDGEPSAVIMIYLLPGANALETADNVKDLLAELSQDFPQGMEYSIGYDTTRYVEVSIQQVIISLMQAVALVILITFMFMGDFRSTIIPAVAVPVSLIGTLAVMFAIDMSINTVTLFGLILAIGIVVDDAILVVENTDRHLREGNMTPKEAVTKTMEEVSGPVIATTLVLLAVFVPTAMLPGITGVMYNQFAVTICVAVVISSINALTLSPALAGLLLRKQHNEARWYAKFNEIFDRVTNGYVNSVRHFLGRGKTVVIFFVLILFSAGWLAKTLPSDFVPYEDKGVLMMNVQLPDSASISRSEQVMDSITQIISEESRVESSTTITGFSIFNGAAQSNAGAGFLVLTPWDERPGYENLSAMVGMSLMQKAAETIPEAEIYFFPPPTLPGMGLTGGVEFVVQDTTGGSYEELAGNLQTLLGELNASPLVGNASTSYRANVPQYFIDIDRDKVKSLGIALTEVFGALQTNLGSMYVNDFSVFGQTYRVMMQAEPEFRDEISDINSLEVRTNNGEMVPLGSLIEIEPILGPDVVTRHNSFRAATIRVNLAPGAASSAAMEMIKAKSAEFLPDGYRTEWTGMSYQQAAAGNLAIVAFALASIFIYLFLVAQYESWTIPIAIILVVPVAIAGALLGLKTLGVFLGVSKMTLYAQVGFVLLIGMAAKNAILIVEFARERREKEGDSIRDAALNGAHLRFRAVCMTAISFILGIIPLVIASGAGMFSQRGLGLTVFSGMLAALVIGTVLIPIFFAGIQSVRERVKGVGDEKSPN</sequence>